<dbReference type="PANTHER" id="PTHR43669">
    <property type="entry name" value="5-KETO-D-GLUCONATE 5-REDUCTASE"/>
    <property type="match status" value="1"/>
</dbReference>
<protein>
    <submittedName>
        <fullName evidence="4">SDR family NAD(P)-dependent oxidoreductase</fullName>
    </submittedName>
</protein>
<comment type="similarity">
    <text evidence="1 3">Belongs to the short-chain dehydrogenases/reductases (SDR) family.</text>
</comment>
<dbReference type="PRINTS" id="PR00081">
    <property type="entry name" value="GDHRDH"/>
</dbReference>
<evidence type="ECO:0000256" key="2">
    <source>
        <dbReference type="ARBA" id="ARBA00023002"/>
    </source>
</evidence>
<dbReference type="GO" id="GO:0016491">
    <property type="term" value="F:oxidoreductase activity"/>
    <property type="evidence" value="ECO:0007669"/>
    <property type="project" value="UniProtKB-KW"/>
</dbReference>
<dbReference type="Proteomes" id="UP000545761">
    <property type="component" value="Unassembled WGS sequence"/>
</dbReference>
<name>A0A7W0I8K1_9ACTN</name>
<dbReference type="AlphaFoldDB" id="A0A7W0I8K1"/>
<accession>A0A7W0I8K1</accession>
<evidence type="ECO:0000313" key="5">
    <source>
        <dbReference type="Proteomes" id="UP000545761"/>
    </source>
</evidence>
<evidence type="ECO:0000256" key="3">
    <source>
        <dbReference type="RuleBase" id="RU000363"/>
    </source>
</evidence>
<sequence>MSKPLVVVTGAGHGIGRAVAAAFAAEQHPLLLVSRHPTPLGGLPADQVLPAAVDVADYAALEAAVQGAEARYGPTECIVNCAGFLRIGPLETRAPADVSYEVDVLLKGVLNGIRVVLGTMKARRSGTIINVSSIGDRVPGPDGEVYHACKAALRSLAGSLQKSQAANNIRVINVAPGFVRTDIHAEMGISFEEYCERLGHPDFISADQLADIILFCWKQPQRLCVRDIVVLPTSSDFG</sequence>
<keyword evidence="2" id="KW-0560">Oxidoreductase</keyword>
<dbReference type="Gene3D" id="3.40.50.720">
    <property type="entry name" value="NAD(P)-binding Rossmann-like Domain"/>
    <property type="match status" value="1"/>
</dbReference>
<proteinExistence type="inferred from homology"/>
<dbReference type="InterPro" id="IPR036291">
    <property type="entry name" value="NAD(P)-bd_dom_sf"/>
</dbReference>
<dbReference type="EMBL" id="JACEHE010000004">
    <property type="protein sequence ID" value="MBA2946146.1"/>
    <property type="molecule type" value="Genomic_DNA"/>
</dbReference>
<gene>
    <name evidence="4" type="ORF">H1D24_10035</name>
</gene>
<dbReference type="SUPFAM" id="SSF51735">
    <property type="entry name" value="NAD(P)-binding Rossmann-fold domains"/>
    <property type="match status" value="1"/>
</dbReference>
<dbReference type="RefSeq" id="WP_181657068.1">
    <property type="nucleotide sequence ID" value="NZ_JACEHE010000004.1"/>
</dbReference>
<dbReference type="PRINTS" id="PR00080">
    <property type="entry name" value="SDRFAMILY"/>
</dbReference>
<dbReference type="CDD" id="cd05233">
    <property type="entry name" value="SDR_c"/>
    <property type="match status" value="1"/>
</dbReference>
<dbReference type="InterPro" id="IPR002347">
    <property type="entry name" value="SDR_fam"/>
</dbReference>
<reference evidence="4 5" key="1">
    <citation type="submission" date="2020-07" db="EMBL/GenBank/DDBJ databases">
        <title>Streptomyces isolated from Indian soil.</title>
        <authorList>
            <person name="Mandal S."/>
            <person name="Maiti P.K."/>
        </authorList>
    </citation>
    <scope>NUCLEOTIDE SEQUENCE [LARGE SCALE GENOMIC DNA]</scope>
    <source>
        <strain evidence="4 5">PSKA28</strain>
    </source>
</reference>
<evidence type="ECO:0000313" key="4">
    <source>
        <dbReference type="EMBL" id="MBA2946146.1"/>
    </source>
</evidence>
<dbReference type="PANTHER" id="PTHR43669:SF3">
    <property type="entry name" value="ALCOHOL DEHYDROGENASE, PUTATIVE (AFU_ORTHOLOGUE AFUA_3G03445)-RELATED"/>
    <property type="match status" value="1"/>
</dbReference>
<comment type="caution">
    <text evidence="4">The sequence shown here is derived from an EMBL/GenBank/DDBJ whole genome shotgun (WGS) entry which is preliminary data.</text>
</comment>
<evidence type="ECO:0000256" key="1">
    <source>
        <dbReference type="ARBA" id="ARBA00006484"/>
    </source>
</evidence>
<dbReference type="Pfam" id="PF00106">
    <property type="entry name" value="adh_short"/>
    <property type="match status" value="1"/>
</dbReference>
<organism evidence="4 5">
    <name type="scientific">Streptomyces himalayensis subsp. himalayensis</name>
    <dbReference type="NCBI Taxonomy" id="2756131"/>
    <lineage>
        <taxon>Bacteria</taxon>
        <taxon>Bacillati</taxon>
        <taxon>Actinomycetota</taxon>
        <taxon>Actinomycetes</taxon>
        <taxon>Kitasatosporales</taxon>
        <taxon>Streptomycetaceae</taxon>
        <taxon>Streptomyces</taxon>
        <taxon>Streptomyces himalayensis</taxon>
    </lineage>
</organism>